<name>A0A9D1LZH9_9FIRM</name>
<evidence type="ECO:0000256" key="10">
    <source>
        <dbReference type="ARBA" id="ARBA00025699"/>
    </source>
</evidence>
<dbReference type="SUPFAM" id="SSF75217">
    <property type="entry name" value="alpha/beta knot"/>
    <property type="match status" value="1"/>
</dbReference>
<dbReference type="EC" id="2.1.1.193" evidence="3 12"/>
<proteinExistence type="inferred from homology"/>
<evidence type="ECO:0000256" key="3">
    <source>
        <dbReference type="ARBA" id="ARBA00012328"/>
    </source>
</evidence>
<dbReference type="InterPro" id="IPR029028">
    <property type="entry name" value="Alpha/beta_knot_MTases"/>
</dbReference>
<dbReference type="Gene3D" id="3.40.1280.10">
    <property type="match status" value="1"/>
</dbReference>
<dbReference type="InterPro" id="IPR006700">
    <property type="entry name" value="RsmE"/>
</dbReference>
<dbReference type="GO" id="GO:0070475">
    <property type="term" value="P:rRNA base methylation"/>
    <property type="evidence" value="ECO:0007669"/>
    <property type="project" value="TreeGrafter"/>
</dbReference>
<dbReference type="PANTHER" id="PTHR30027">
    <property type="entry name" value="RIBOSOMAL RNA SMALL SUBUNIT METHYLTRANSFERASE E"/>
    <property type="match status" value="1"/>
</dbReference>
<accession>A0A9D1LZH9</accession>
<keyword evidence="9 12" id="KW-0949">S-adenosyl-L-methionine</keyword>
<dbReference type="Proteomes" id="UP000824093">
    <property type="component" value="Unassembled WGS sequence"/>
</dbReference>
<dbReference type="Gene3D" id="2.40.240.20">
    <property type="entry name" value="Hypothetical PUA domain-like, domain 1"/>
    <property type="match status" value="1"/>
</dbReference>
<evidence type="ECO:0000256" key="11">
    <source>
        <dbReference type="ARBA" id="ARBA00047944"/>
    </source>
</evidence>
<keyword evidence="6 12" id="KW-0698">rRNA processing</keyword>
<evidence type="ECO:0000256" key="8">
    <source>
        <dbReference type="ARBA" id="ARBA00022679"/>
    </source>
</evidence>
<dbReference type="InterPro" id="IPR046886">
    <property type="entry name" value="RsmE_MTase_dom"/>
</dbReference>
<evidence type="ECO:0000256" key="5">
    <source>
        <dbReference type="ARBA" id="ARBA00022490"/>
    </source>
</evidence>
<keyword evidence="8 12" id="KW-0808">Transferase</keyword>
<feature type="domain" description="Ribosomal RNA small subunit methyltransferase E methyltransferase" evidence="13">
    <location>
        <begin position="75"/>
        <end position="244"/>
    </location>
</feature>
<evidence type="ECO:0000256" key="6">
    <source>
        <dbReference type="ARBA" id="ARBA00022552"/>
    </source>
</evidence>
<reference evidence="15" key="2">
    <citation type="journal article" date="2021" name="PeerJ">
        <title>Extensive microbial diversity within the chicken gut microbiome revealed by metagenomics and culture.</title>
        <authorList>
            <person name="Gilroy R."/>
            <person name="Ravi A."/>
            <person name="Getino M."/>
            <person name="Pursley I."/>
            <person name="Horton D.L."/>
            <person name="Alikhan N.F."/>
            <person name="Baker D."/>
            <person name="Gharbi K."/>
            <person name="Hall N."/>
            <person name="Watson M."/>
            <person name="Adriaenssens E.M."/>
            <person name="Foster-Nyarko E."/>
            <person name="Jarju S."/>
            <person name="Secka A."/>
            <person name="Antonio M."/>
            <person name="Oren A."/>
            <person name="Chaudhuri R.R."/>
            <person name="La Ragione R."/>
            <person name="Hildebrand F."/>
            <person name="Pallen M.J."/>
        </authorList>
    </citation>
    <scope>NUCLEOTIDE SEQUENCE</scope>
    <source>
        <strain evidence="15">CHK195-15760</strain>
    </source>
</reference>
<dbReference type="PANTHER" id="PTHR30027:SF3">
    <property type="entry name" value="16S RRNA (URACIL(1498)-N(3))-METHYLTRANSFERASE"/>
    <property type="match status" value="1"/>
</dbReference>
<dbReference type="NCBIfam" id="NF008692">
    <property type="entry name" value="PRK11713.1-5"/>
    <property type="match status" value="1"/>
</dbReference>
<evidence type="ECO:0000259" key="14">
    <source>
        <dbReference type="Pfam" id="PF20260"/>
    </source>
</evidence>
<evidence type="ECO:0000256" key="1">
    <source>
        <dbReference type="ARBA" id="ARBA00004496"/>
    </source>
</evidence>
<dbReference type="InterPro" id="IPR029026">
    <property type="entry name" value="tRNA_m1G_MTases_N"/>
</dbReference>
<comment type="caution">
    <text evidence="15">The sequence shown here is derived from an EMBL/GenBank/DDBJ whole genome shotgun (WGS) entry which is preliminary data.</text>
</comment>
<comment type="similarity">
    <text evidence="2 12">Belongs to the RNA methyltransferase RsmE family.</text>
</comment>
<evidence type="ECO:0000313" key="15">
    <source>
        <dbReference type="EMBL" id="HIU51070.1"/>
    </source>
</evidence>
<dbReference type="GO" id="GO:0070042">
    <property type="term" value="F:rRNA (uridine-N3-)-methyltransferase activity"/>
    <property type="evidence" value="ECO:0007669"/>
    <property type="project" value="TreeGrafter"/>
</dbReference>
<evidence type="ECO:0000256" key="4">
    <source>
        <dbReference type="ARBA" id="ARBA00013673"/>
    </source>
</evidence>
<comment type="function">
    <text evidence="10 12">Specifically methylates the N3 position of the uracil ring of uridine 1498 (m3U1498) in 16S rRNA. Acts on the fully assembled 30S ribosomal subunit.</text>
</comment>
<dbReference type="Pfam" id="PF20260">
    <property type="entry name" value="PUA_4"/>
    <property type="match status" value="1"/>
</dbReference>
<dbReference type="EMBL" id="DVNH01000003">
    <property type="protein sequence ID" value="HIU51070.1"/>
    <property type="molecule type" value="Genomic_DNA"/>
</dbReference>
<dbReference type="SUPFAM" id="SSF88697">
    <property type="entry name" value="PUA domain-like"/>
    <property type="match status" value="1"/>
</dbReference>
<gene>
    <name evidence="15" type="ORF">IAB70_00330</name>
</gene>
<feature type="domain" description="Ribosomal RNA small subunit methyltransferase E PUA-like" evidence="14">
    <location>
        <begin position="19"/>
        <end position="66"/>
    </location>
</feature>
<dbReference type="InterPro" id="IPR015947">
    <property type="entry name" value="PUA-like_sf"/>
</dbReference>
<protein>
    <recommendedName>
        <fullName evidence="4 12">Ribosomal RNA small subunit methyltransferase E</fullName>
        <ecNumber evidence="3 12">2.1.1.193</ecNumber>
    </recommendedName>
</protein>
<dbReference type="CDD" id="cd18084">
    <property type="entry name" value="RsmE-like"/>
    <property type="match status" value="1"/>
</dbReference>
<evidence type="ECO:0000259" key="13">
    <source>
        <dbReference type="Pfam" id="PF04452"/>
    </source>
</evidence>
<evidence type="ECO:0000313" key="16">
    <source>
        <dbReference type="Proteomes" id="UP000824093"/>
    </source>
</evidence>
<comment type="subcellular location">
    <subcellularLocation>
        <location evidence="1 12">Cytoplasm</location>
    </subcellularLocation>
</comment>
<comment type="catalytic activity">
    <reaction evidence="11 12">
        <text>uridine(1498) in 16S rRNA + S-adenosyl-L-methionine = N(3)-methyluridine(1498) in 16S rRNA + S-adenosyl-L-homocysteine + H(+)</text>
        <dbReference type="Rhea" id="RHEA:42920"/>
        <dbReference type="Rhea" id="RHEA-COMP:10283"/>
        <dbReference type="Rhea" id="RHEA-COMP:10284"/>
        <dbReference type="ChEBI" id="CHEBI:15378"/>
        <dbReference type="ChEBI" id="CHEBI:57856"/>
        <dbReference type="ChEBI" id="CHEBI:59789"/>
        <dbReference type="ChEBI" id="CHEBI:65315"/>
        <dbReference type="ChEBI" id="CHEBI:74502"/>
        <dbReference type="EC" id="2.1.1.193"/>
    </reaction>
</comment>
<dbReference type="GO" id="GO:0005737">
    <property type="term" value="C:cytoplasm"/>
    <property type="evidence" value="ECO:0007669"/>
    <property type="project" value="UniProtKB-SubCell"/>
</dbReference>
<reference evidence="15" key="1">
    <citation type="submission" date="2020-10" db="EMBL/GenBank/DDBJ databases">
        <authorList>
            <person name="Gilroy R."/>
        </authorList>
    </citation>
    <scope>NUCLEOTIDE SEQUENCE</scope>
    <source>
        <strain evidence="15">CHK195-15760</strain>
    </source>
</reference>
<dbReference type="AlphaFoldDB" id="A0A9D1LZH9"/>
<keyword evidence="7 12" id="KW-0489">Methyltransferase</keyword>
<evidence type="ECO:0000256" key="9">
    <source>
        <dbReference type="ARBA" id="ARBA00022691"/>
    </source>
</evidence>
<sequence>MPKFFVTNDQIKDKSTIHIRGEDVNHIKNVLRKKVQDEIIIGNKENGVNYQCEIVQISEDEIFCKIKQEEASEKEPNINVTIFQGLPKAEKMEWIIQKSTELGATTIIPTIMKRCVVRVNEKDEKKKKERWQKIAEVAAKQCGRDKIPKIDNFINIKKLCENIAKYDIVIVAYEDENRNSMKTEVKNLNLLEKEKLEIGIVIGPEGGFEESEVKDLKENGAKIVTLGKRILRTETVALSMLSILMYELGDLN</sequence>
<dbReference type="Pfam" id="PF04452">
    <property type="entry name" value="Methyltrans_RNA"/>
    <property type="match status" value="1"/>
</dbReference>
<keyword evidence="5 12" id="KW-0963">Cytoplasm</keyword>
<evidence type="ECO:0000256" key="2">
    <source>
        <dbReference type="ARBA" id="ARBA00005528"/>
    </source>
</evidence>
<dbReference type="InterPro" id="IPR046887">
    <property type="entry name" value="RsmE_PUA-like"/>
</dbReference>
<dbReference type="NCBIfam" id="TIGR00046">
    <property type="entry name" value="RsmE family RNA methyltransferase"/>
    <property type="match status" value="1"/>
</dbReference>
<organism evidence="15 16">
    <name type="scientific">Candidatus Merdicola faecigallinarum</name>
    <dbReference type="NCBI Taxonomy" id="2840862"/>
    <lineage>
        <taxon>Bacteria</taxon>
        <taxon>Bacillati</taxon>
        <taxon>Bacillota</taxon>
        <taxon>Clostridia</taxon>
        <taxon>Candidatus Merdicola</taxon>
    </lineage>
</organism>
<dbReference type="PIRSF" id="PIRSF015601">
    <property type="entry name" value="MTase_slr0722"/>
    <property type="match status" value="1"/>
</dbReference>
<evidence type="ECO:0000256" key="12">
    <source>
        <dbReference type="PIRNR" id="PIRNR015601"/>
    </source>
</evidence>
<evidence type="ECO:0000256" key="7">
    <source>
        <dbReference type="ARBA" id="ARBA00022603"/>
    </source>
</evidence>